<sequence length="69" mass="8008">MIGLIEPRIHRLARYYKTTGVLSPTWRYESSTASTFVSYIPVVCMDTGGRIGLYYQRWWDLGNAMVFVI</sequence>
<accession>A0AAN6WCS8</accession>
<reference evidence="1" key="1">
    <citation type="journal article" date="2023" name="Mol. Phylogenet. Evol.">
        <title>Genome-scale phylogeny and comparative genomics of the fungal order Sordariales.</title>
        <authorList>
            <person name="Hensen N."/>
            <person name="Bonometti L."/>
            <person name="Westerberg I."/>
            <person name="Brannstrom I.O."/>
            <person name="Guillou S."/>
            <person name="Cros-Aarteil S."/>
            <person name="Calhoun S."/>
            <person name="Haridas S."/>
            <person name="Kuo A."/>
            <person name="Mondo S."/>
            <person name="Pangilinan J."/>
            <person name="Riley R."/>
            <person name="LaButti K."/>
            <person name="Andreopoulos B."/>
            <person name="Lipzen A."/>
            <person name="Chen C."/>
            <person name="Yan M."/>
            <person name="Daum C."/>
            <person name="Ng V."/>
            <person name="Clum A."/>
            <person name="Steindorff A."/>
            <person name="Ohm R.A."/>
            <person name="Martin F."/>
            <person name="Silar P."/>
            <person name="Natvig D.O."/>
            <person name="Lalanne C."/>
            <person name="Gautier V."/>
            <person name="Ament-Velasquez S.L."/>
            <person name="Kruys A."/>
            <person name="Hutchinson M.I."/>
            <person name="Powell A.J."/>
            <person name="Barry K."/>
            <person name="Miller A.N."/>
            <person name="Grigoriev I.V."/>
            <person name="Debuchy R."/>
            <person name="Gladieux P."/>
            <person name="Hiltunen Thoren M."/>
            <person name="Johannesson H."/>
        </authorList>
    </citation>
    <scope>NUCLEOTIDE SEQUENCE</scope>
    <source>
        <strain evidence="1">CBS 892.96</strain>
    </source>
</reference>
<keyword evidence="2" id="KW-1185">Reference proteome</keyword>
<organism evidence="1 2">
    <name type="scientific">Triangularia setosa</name>
    <dbReference type="NCBI Taxonomy" id="2587417"/>
    <lineage>
        <taxon>Eukaryota</taxon>
        <taxon>Fungi</taxon>
        <taxon>Dikarya</taxon>
        <taxon>Ascomycota</taxon>
        <taxon>Pezizomycotina</taxon>
        <taxon>Sordariomycetes</taxon>
        <taxon>Sordariomycetidae</taxon>
        <taxon>Sordariales</taxon>
        <taxon>Podosporaceae</taxon>
        <taxon>Triangularia</taxon>
    </lineage>
</organism>
<evidence type="ECO:0000313" key="1">
    <source>
        <dbReference type="EMBL" id="KAK4179628.1"/>
    </source>
</evidence>
<proteinExistence type="predicted"/>
<gene>
    <name evidence="1" type="ORF">QBC36DRAFT_322169</name>
</gene>
<dbReference type="AlphaFoldDB" id="A0AAN6WCS8"/>
<dbReference type="Proteomes" id="UP001302321">
    <property type="component" value="Unassembled WGS sequence"/>
</dbReference>
<name>A0AAN6WCS8_9PEZI</name>
<comment type="caution">
    <text evidence="1">The sequence shown here is derived from an EMBL/GenBank/DDBJ whole genome shotgun (WGS) entry which is preliminary data.</text>
</comment>
<evidence type="ECO:0000313" key="2">
    <source>
        <dbReference type="Proteomes" id="UP001302321"/>
    </source>
</evidence>
<protein>
    <submittedName>
        <fullName evidence="1">Uncharacterized protein</fullName>
    </submittedName>
</protein>
<reference evidence="1" key="2">
    <citation type="submission" date="2023-05" db="EMBL/GenBank/DDBJ databases">
        <authorList>
            <consortium name="Lawrence Berkeley National Laboratory"/>
            <person name="Steindorff A."/>
            <person name="Hensen N."/>
            <person name="Bonometti L."/>
            <person name="Westerberg I."/>
            <person name="Brannstrom I.O."/>
            <person name="Guillou S."/>
            <person name="Cros-Aarteil S."/>
            <person name="Calhoun S."/>
            <person name="Haridas S."/>
            <person name="Kuo A."/>
            <person name="Mondo S."/>
            <person name="Pangilinan J."/>
            <person name="Riley R."/>
            <person name="Labutti K."/>
            <person name="Andreopoulos B."/>
            <person name="Lipzen A."/>
            <person name="Chen C."/>
            <person name="Yanf M."/>
            <person name="Daum C."/>
            <person name="Ng V."/>
            <person name="Clum A."/>
            <person name="Ohm R."/>
            <person name="Martin F."/>
            <person name="Silar P."/>
            <person name="Natvig D."/>
            <person name="Lalanne C."/>
            <person name="Gautier V."/>
            <person name="Ament-Velasquez S.L."/>
            <person name="Kruys A."/>
            <person name="Hutchinson M.I."/>
            <person name="Powell A.J."/>
            <person name="Barry K."/>
            <person name="Miller A.N."/>
            <person name="Grigoriev I.V."/>
            <person name="Debuchy R."/>
            <person name="Gladieux P."/>
            <person name="Thoren M.H."/>
            <person name="Johannesson H."/>
        </authorList>
    </citation>
    <scope>NUCLEOTIDE SEQUENCE</scope>
    <source>
        <strain evidence="1">CBS 892.96</strain>
    </source>
</reference>
<dbReference type="EMBL" id="MU866113">
    <property type="protein sequence ID" value="KAK4179628.1"/>
    <property type="molecule type" value="Genomic_DNA"/>
</dbReference>
<dbReference type="Gene3D" id="1.10.287.10">
    <property type="entry name" value="S15/NS1, RNA-binding"/>
    <property type="match status" value="1"/>
</dbReference>